<dbReference type="PROSITE" id="PS00143">
    <property type="entry name" value="INSULINASE"/>
    <property type="match status" value="1"/>
</dbReference>
<comment type="similarity">
    <text evidence="2 9">Belongs to the peptidase M16 family.</text>
</comment>
<evidence type="ECO:0000256" key="9">
    <source>
        <dbReference type="RuleBase" id="RU004447"/>
    </source>
</evidence>
<gene>
    <name evidence="12" type="ORF">SAMN05660420_01633</name>
</gene>
<dbReference type="Proteomes" id="UP000199409">
    <property type="component" value="Unassembled WGS sequence"/>
</dbReference>
<dbReference type="InterPro" id="IPR007863">
    <property type="entry name" value="Peptidase_M16_C"/>
</dbReference>
<evidence type="ECO:0000256" key="10">
    <source>
        <dbReference type="SAM" id="Coils"/>
    </source>
</evidence>
<dbReference type="Pfam" id="PF08367">
    <property type="entry name" value="M16C_assoc"/>
    <property type="match status" value="1"/>
</dbReference>
<keyword evidence="10" id="KW-0175">Coiled coil</keyword>
<keyword evidence="8" id="KW-0482">Metalloprotease</keyword>
<dbReference type="EMBL" id="FNQN01000004">
    <property type="protein sequence ID" value="SEA25927.1"/>
    <property type="molecule type" value="Genomic_DNA"/>
</dbReference>
<evidence type="ECO:0000256" key="7">
    <source>
        <dbReference type="ARBA" id="ARBA00022946"/>
    </source>
</evidence>
<dbReference type="FunFam" id="3.30.830.10:FF:000011">
    <property type="entry name" value="Presequence protease, mitochondrial"/>
    <property type="match status" value="1"/>
</dbReference>
<dbReference type="Pfam" id="PF05193">
    <property type="entry name" value="Peptidase_M16_C"/>
    <property type="match status" value="1"/>
</dbReference>
<comment type="cofactor">
    <cofactor evidence="1">
        <name>Zn(2+)</name>
        <dbReference type="ChEBI" id="CHEBI:29105"/>
    </cofactor>
</comment>
<dbReference type="Pfam" id="PF00675">
    <property type="entry name" value="Peptidase_M16"/>
    <property type="match status" value="1"/>
</dbReference>
<dbReference type="STRING" id="37625.SAMN05660420_01633"/>
<evidence type="ECO:0000256" key="3">
    <source>
        <dbReference type="ARBA" id="ARBA00022670"/>
    </source>
</evidence>
<dbReference type="InterPro" id="IPR013578">
    <property type="entry name" value="Peptidase_M16C_assoc"/>
</dbReference>
<dbReference type="Gene3D" id="3.30.830.10">
    <property type="entry name" value="Metalloenzyme, LuxS/M16 peptidase-like"/>
    <property type="match status" value="4"/>
</dbReference>
<sequence length="983" mass="108913">MSNCKFSPGQSIHGFIVDQVDALPAINATMIRLHHQVTGARFMHLDRDDDNHLFAVGFRTPPDDSTGVAHILEHTALCGSERFPVRDPFFSMLKRSLNSFMNAMTASDWTLYPFSSMNRKDFHNLLDIYLDAAFFPRLTERDFSQEGHRLEYAVGDDPTSPLEYKGVVYNEMKGAMSDPSSLLSRRLDKHLYPTTTYRHNSGGEPEDIPALSWQELRDFHARYYHPSNSWFFSSGNLDLSELLAIVEDRVLTKFDRLDLDSEVPVEQRLDAPLKVTEKYPLDAGEPLEKRSLVEIAWLDGDVNDSFERLAMSLLSALLLGNPAAPLYKALLDSGLGANLAPGTGYHDDIRTTYFAAGLQGTDPEQVEAIETLILETLEQVAAEGFSPERIDAAIHRLEFSNREVTGDSYPYSLLLLMRLIGPWIHGGDPLAALKFEDDLQKIQQKVAAEPFFENLIRNRLLNNQHRVTLLLQPDTDLGAQQDAATRAELDKIEQQLSDTEKQQLVARAKELQTAQEEEEDLSCLPTLELSDIPTHEVAVPVEQQLEASVKTFWFAQPTNGIGVVALNFGLQGLTAEQYKYLPVFSSLLTQVGTSQRDYLQMAEAMEAVTGGIFARTSLLDDPQDVDKFAASFELKGKALVRNCQPLFALLQEMLLSPDFSDLQRLHTVLNQLQVSLENSVPQSGHTYAARAAAASLSLSGWQREQWSGLSQVALIRELAAKSVEDLAELATLLKGIATQLFTQSQLQTAVTVEAENFPPFKVALRQLLEHLPAGATTDNATVATLTPQSASQGLLWSIPVNYVTRVFSAVAYTHPDSAALTVLAKLLRSEFLHREIREKGGAYGGMAGYNSESGLFSMLSYRDPQLLRTLQVYDQAIDWAVAGDFPADSIKESILAVFGDLDKPHSPAGAGADEFANLRQGMTLDMRNRMRQQLLAVDAEALQRVAEKYLKNGESSVAVLAGEAALQQANEQLGAQALELRKI</sequence>
<evidence type="ECO:0000256" key="6">
    <source>
        <dbReference type="ARBA" id="ARBA00022833"/>
    </source>
</evidence>
<keyword evidence="7" id="KW-0809">Transit peptide</keyword>
<dbReference type="OrthoDB" id="9762027at2"/>
<organism evidence="12 13">
    <name type="scientific">Desulfuromusa kysingii</name>
    <dbReference type="NCBI Taxonomy" id="37625"/>
    <lineage>
        <taxon>Bacteria</taxon>
        <taxon>Pseudomonadati</taxon>
        <taxon>Thermodesulfobacteriota</taxon>
        <taxon>Desulfuromonadia</taxon>
        <taxon>Desulfuromonadales</taxon>
        <taxon>Geopsychrobacteraceae</taxon>
        <taxon>Desulfuromusa</taxon>
    </lineage>
</organism>
<name>A0A1H3ZQE2_9BACT</name>
<evidence type="ECO:0000256" key="1">
    <source>
        <dbReference type="ARBA" id="ARBA00001947"/>
    </source>
</evidence>
<keyword evidence="13" id="KW-1185">Reference proteome</keyword>
<dbReference type="InterPro" id="IPR001431">
    <property type="entry name" value="Pept_M16_Zn_BS"/>
</dbReference>
<feature type="domain" description="Peptidase M16C associated" evidence="11">
    <location>
        <begin position="471"/>
        <end position="718"/>
    </location>
</feature>
<dbReference type="SMART" id="SM01264">
    <property type="entry name" value="M16C_associated"/>
    <property type="match status" value="1"/>
</dbReference>
<dbReference type="InterPro" id="IPR055130">
    <property type="entry name" value="PreP_C"/>
</dbReference>
<dbReference type="GO" id="GO:0006508">
    <property type="term" value="P:proteolysis"/>
    <property type="evidence" value="ECO:0007669"/>
    <property type="project" value="UniProtKB-KW"/>
</dbReference>
<evidence type="ECO:0000256" key="5">
    <source>
        <dbReference type="ARBA" id="ARBA00022801"/>
    </source>
</evidence>
<evidence type="ECO:0000256" key="2">
    <source>
        <dbReference type="ARBA" id="ARBA00007261"/>
    </source>
</evidence>
<evidence type="ECO:0000313" key="12">
    <source>
        <dbReference type="EMBL" id="SEA25927.1"/>
    </source>
</evidence>
<keyword evidence="6" id="KW-0862">Zinc</keyword>
<reference evidence="12 13" key="1">
    <citation type="submission" date="2016-10" db="EMBL/GenBank/DDBJ databases">
        <authorList>
            <person name="de Groot N.N."/>
        </authorList>
    </citation>
    <scope>NUCLEOTIDE SEQUENCE [LARGE SCALE GENOMIC DNA]</scope>
    <source>
        <strain evidence="12 13">DSM 7343</strain>
    </source>
</reference>
<keyword evidence="5" id="KW-0378">Hydrolase</keyword>
<feature type="coiled-coil region" evidence="10">
    <location>
        <begin position="482"/>
        <end position="521"/>
    </location>
</feature>
<evidence type="ECO:0000256" key="4">
    <source>
        <dbReference type="ARBA" id="ARBA00022723"/>
    </source>
</evidence>
<keyword evidence="4" id="KW-0479">Metal-binding</keyword>
<accession>A0A1H3ZQE2</accession>
<dbReference type="GO" id="GO:0004222">
    <property type="term" value="F:metalloendopeptidase activity"/>
    <property type="evidence" value="ECO:0007669"/>
    <property type="project" value="InterPro"/>
</dbReference>
<dbReference type="PANTHER" id="PTHR43016">
    <property type="entry name" value="PRESEQUENCE PROTEASE"/>
    <property type="match status" value="1"/>
</dbReference>
<dbReference type="AlphaFoldDB" id="A0A1H3ZQE2"/>
<dbReference type="SUPFAM" id="SSF63411">
    <property type="entry name" value="LuxS/MPP-like metallohydrolase"/>
    <property type="match status" value="4"/>
</dbReference>
<dbReference type="GO" id="GO:0046872">
    <property type="term" value="F:metal ion binding"/>
    <property type="evidence" value="ECO:0007669"/>
    <property type="project" value="UniProtKB-KW"/>
</dbReference>
<protein>
    <recommendedName>
        <fullName evidence="11">Peptidase M16C associated domain-containing protein</fullName>
    </recommendedName>
</protein>
<evidence type="ECO:0000259" key="11">
    <source>
        <dbReference type="SMART" id="SM01264"/>
    </source>
</evidence>
<dbReference type="RefSeq" id="WP_092346579.1">
    <property type="nucleotide sequence ID" value="NZ_FNQN01000004.1"/>
</dbReference>
<evidence type="ECO:0000256" key="8">
    <source>
        <dbReference type="ARBA" id="ARBA00023049"/>
    </source>
</evidence>
<proteinExistence type="inferred from homology"/>
<dbReference type="FunFam" id="3.30.830.10:FF:000013">
    <property type="entry name" value="Mitochondrial presequence protease"/>
    <property type="match status" value="1"/>
</dbReference>
<evidence type="ECO:0000313" key="13">
    <source>
        <dbReference type="Proteomes" id="UP000199409"/>
    </source>
</evidence>
<dbReference type="InterPro" id="IPR011249">
    <property type="entry name" value="Metalloenz_LuxS/M16"/>
</dbReference>
<dbReference type="Pfam" id="PF22516">
    <property type="entry name" value="PreP_C"/>
    <property type="match status" value="1"/>
</dbReference>
<dbReference type="PANTHER" id="PTHR43016:SF13">
    <property type="entry name" value="PRESEQUENCE PROTEASE, MITOCHONDRIAL"/>
    <property type="match status" value="1"/>
</dbReference>
<dbReference type="FunFam" id="3.30.830.10:FF:000009">
    <property type="entry name" value="Presequence protease, mitochondrial"/>
    <property type="match status" value="1"/>
</dbReference>
<keyword evidence="3" id="KW-0645">Protease</keyword>
<dbReference type="InterPro" id="IPR011765">
    <property type="entry name" value="Pept_M16_N"/>
</dbReference>